<evidence type="ECO:0000313" key="2">
    <source>
        <dbReference type="EMBL" id="RLN17267.1"/>
    </source>
</evidence>
<dbReference type="PANTHER" id="PTHR36756:SF1">
    <property type="entry name" value="EXPRESSED PROTEIN"/>
    <property type="match status" value="1"/>
</dbReference>
<dbReference type="PANTHER" id="PTHR36756">
    <property type="entry name" value="EXPRESSED PROTEIN"/>
    <property type="match status" value="1"/>
</dbReference>
<dbReference type="Proteomes" id="UP000275267">
    <property type="component" value="Unassembled WGS sequence"/>
</dbReference>
<evidence type="ECO:0000313" key="3">
    <source>
        <dbReference type="Proteomes" id="UP000275267"/>
    </source>
</evidence>
<dbReference type="OrthoDB" id="1938010at2759"/>
<evidence type="ECO:0000256" key="1">
    <source>
        <dbReference type="SAM" id="MobiDB-lite"/>
    </source>
</evidence>
<keyword evidence="3" id="KW-1185">Reference proteome</keyword>
<organism evidence="2 3">
    <name type="scientific">Panicum miliaceum</name>
    <name type="common">Proso millet</name>
    <name type="synonym">Broomcorn millet</name>
    <dbReference type="NCBI Taxonomy" id="4540"/>
    <lineage>
        <taxon>Eukaryota</taxon>
        <taxon>Viridiplantae</taxon>
        <taxon>Streptophyta</taxon>
        <taxon>Embryophyta</taxon>
        <taxon>Tracheophyta</taxon>
        <taxon>Spermatophyta</taxon>
        <taxon>Magnoliopsida</taxon>
        <taxon>Liliopsida</taxon>
        <taxon>Poales</taxon>
        <taxon>Poaceae</taxon>
        <taxon>PACMAD clade</taxon>
        <taxon>Panicoideae</taxon>
        <taxon>Panicodae</taxon>
        <taxon>Paniceae</taxon>
        <taxon>Panicinae</taxon>
        <taxon>Panicum</taxon>
        <taxon>Panicum sect. Panicum</taxon>
    </lineage>
</organism>
<feature type="compositionally biased region" description="Low complexity" evidence="1">
    <location>
        <begin position="102"/>
        <end position="113"/>
    </location>
</feature>
<feature type="region of interest" description="Disordered" evidence="1">
    <location>
        <begin position="146"/>
        <end position="172"/>
    </location>
</feature>
<name>A0A3L6S8D2_PANMI</name>
<accession>A0A3L6S8D2</accession>
<protein>
    <submittedName>
        <fullName evidence="2">Uncharacterized protein</fullName>
    </submittedName>
</protein>
<gene>
    <name evidence="2" type="ORF">C2845_PM02G11300</name>
</gene>
<proteinExistence type="predicted"/>
<feature type="region of interest" description="Disordered" evidence="1">
    <location>
        <begin position="308"/>
        <end position="365"/>
    </location>
</feature>
<comment type="caution">
    <text evidence="2">The sequence shown here is derived from an EMBL/GenBank/DDBJ whole genome shotgun (WGS) entry which is preliminary data.</text>
</comment>
<dbReference type="EMBL" id="PQIB02000005">
    <property type="protein sequence ID" value="RLN17267.1"/>
    <property type="molecule type" value="Genomic_DNA"/>
</dbReference>
<feature type="compositionally biased region" description="Basic and acidic residues" evidence="1">
    <location>
        <begin position="346"/>
        <end position="357"/>
    </location>
</feature>
<feature type="region of interest" description="Disordered" evidence="1">
    <location>
        <begin position="102"/>
        <end position="132"/>
    </location>
</feature>
<reference evidence="3" key="1">
    <citation type="journal article" date="2019" name="Nat. Commun.">
        <title>The genome of broomcorn millet.</title>
        <authorList>
            <person name="Zou C."/>
            <person name="Miki D."/>
            <person name="Li D."/>
            <person name="Tang Q."/>
            <person name="Xiao L."/>
            <person name="Rajput S."/>
            <person name="Deng P."/>
            <person name="Jia W."/>
            <person name="Huang R."/>
            <person name="Zhang M."/>
            <person name="Sun Y."/>
            <person name="Hu J."/>
            <person name="Fu X."/>
            <person name="Schnable P.S."/>
            <person name="Li F."/>
            <person name="Zhang H."/>
            <person name="Feng B."/>
            <person name="Zhu X."/>
            <person name="Liu R."/>
            <person name="Schnable J.C."/>
            <person name="Zhu J.-K."/>
            <person name="Zhang H."/>
        </authorList>
    </citation>
    <scope>NUCLEOTIDE SEQUENCE [LARGE SCALE GENOMIC DNA]</scope>
</reference>
<sequence>MYNVDESRIHPYPIQSDMDMSRDVDRGDRFILYLRLRLNRQAATRSGTYPEIAVELPLVPPAVSTASTTLPAASGDTHLEDDGITAKELPLPLAPHTASTAPAAALPTSAQPSVKRCEGREKARRKSKGAVQDEVEEIRDVTIKKGRKASEGAAPNNNKKRKLENIKSEASSPVSIGDDIELTVEDLVSIAKEYVNADKQKQHELEAKKTARCKEHSPCPTIFTEADTGISVVNAPPMKELLQCTTATRNTRSSEHIGDESKSHQELKCPSSFLTTEDVAQDMLNLFLGPLWSKPAGYAKKSEPIESITRPTNNHLPEETDWHSEVPTQEEPVKKSIPPATTNLVPEKKDWRSELPKLGEPVTKKKSSLRDKAALFL</sequence>
<dbReference type="AlphaFoldDB" id="A0A3L6S8D2"/>